<dbReference type="AlphaFoldDB" id="B9XLP8"/>
<dbReference type="InterPro" id="IPR043605">
    <property type="entry name" value="DUF883_C"/>
</dbReference>
<organism evidence="3 4">
    <name type="scientific">Pedosphaera parvula (strain Ellin514)</name>
    <dbReference type="NCBI Taxonomy" id="320771"/>
    <lineage>
        <taxon>Bacteria</taxon>
        <taxon>Pseudomonadati</taxon>
        <taxon>Verrucomicrobiota</taxon>
        <taxon>Pedosphaerae</taxon>
        <taxon>Pedosphaerales</taxon>
        <taxon>Pedosphaeraceae</taxon>
        <taxon>Pedosphaera</taxon>
    </lineage>
</organism>
<sequence length="86" mass="9249">MKEKNELKDNVLDLKQDARAILSATGDLARDAVTQAGRTIAATRGVSKVIKSAKTADKTLRAKPYQAIGIAFGLGALFGYLMARRK</sequence>
<gene>
    <name evidence="3" type="ORF">Cflav_PD2147</name>
</gene>
<feature type="domain" description="DUF883" evidence="2">
    <location>
        <begin position="57"/>
        <end position="85"/>
    </location>
</feature>
<dbReference type="RefSeq" id="WP_007416737.1">
    <property type="nucleotide sequence ID" value="NZ_ABOX02000030.1"/>
</dbReference>
<reference evidence="3 4" key="1">
    <citation type="journal article" date="2011" name="J. Bacteriol.">
        <title>Genome sequence of 'Pedosphaera parvula' Ellin514, an aerobic Verrucomicrobial isolate from pasture soil.</title>
        <authorList>
            <person name="Kant R."/>
            <person name="van Passel M.W."/>
            <person name="Sangwan P."/>
            <person name="Palva A."/>
            <person name="Lucas S."/>
            <person name="Copeland A."/>
            <person name="Lapidus A."/>
            <person name="Glavina Del Rio T."/>
            <person name="Dalin E."/>
            <person name="Tice H."/>
            <person name="Bruce D."/>
            <person name="Goodwin L."/>
            <person name="Pitluck S."/>
            <person name="Chertkov O."/>
            <person name="Larimer F.W."/>
            <person name="Land M.L."/>
            <person name="Hauser L."/>
            <person name="Brettin T.S."/>
            <person name="Detter J.C."/>
            <person name="Han S."/>
            <person name="de Vos W.M."/>
            <person name="Janssen P.H."/>
            <person name="Smidt H."/>
        </authorList>
    </citation>
    <scope>NUCLEOTIDE SEQUENCE [LARGE SCALE GENOMIC DNA]</scope>
    <source>
        <strain evidence="3 4">Ellin514</strain>
    </source>
</reference>
<proteinExistence type="predicted"/>
<dbReference type="EMBL" id="ABOX02000030">
    <property type="protein sequence ID" value="EEF59296.1"/>
    <property type="molecule type" value="Genomic_DNA"/>
</dbReference>
<accession>B9XLP8</accession>
<evidence type="ECO:0000313" key="3">
    <source>
        <dbReference type="EMBL" id="EEF59296.1"/>
    </source>
</evidence>
<dbReference type="Proteomes" id="UP000003688">
    <property type="component" value="Unassembled WGS sequence"/>
</dbReference>
<comment type="caution">
    <text evidence="3">The sequence shown here is derived from an EMBL/GenBank/DDBJ whole genome shotgun (WGS) entry which is preliminary data.</text>
</comment>
<keyword evidence="4" id="KW-1185">Reference proteome</keyword>
<keyword evidence="1" id="KW-1133">Transmembrane helix</keyword>
<feature type="transmembrane region" description="Helical" evidence="1">
    <location>
        <begin position="65"/>
        <end position="83"/>
    </location>
</feature>
<protein>
    <recommendedName>
        <fullName evidence="2">DUF883 domain-containing protein</fullName>
    </recommendedName>
</protein>
<name>B9XLP8_PEDPL</name>
<evidence type="ECO:0000259" key="2">
    <source>
        <dbReference type="Pfam" id="PF19029"/>
    </source>
</evidence>
<evidence type="ECO:0000313" key="4">
    <source>
        <dbReference type="Proteomes" id="UP000003688"/>
    </source>
</evidence>
<dbReference type="Pfam" id="PF19029">
    <property type="entry name" value="DUF883_C"/>
    <property type="match status" value="1"/>
</dbReference>
<dbReference type="OrthoDB" id="9181874at2"/>
<keyword evidence="1" id="KW-0472">Membrane</keyword>
<keyword evidence="1" id="KW-0812">Transmembrane</keyword>
<evidence type="ECO:0000256" key="1">
    <source>
        <dbReference type="SAM" id="Phobius"/>
    </source>
</evidence>